<feature type="active site" evidence="1">
    <location>
        <position position="97"/>
    </location>
</feature>
<name>A0A7C5WR49_9DEIN</name>
<dbReference type="GO" id="GO:0004176">
    <property type="term" value="F:ATP-dependent peptidase activity"/>
    <property type="evidence" value="ECO:0007669"/>
    <property type="project" value="UniProtKB-UniRule"/>
</dbReference>
<comment type="similarity">
    <text evidence="1">Belongs to the peptidase S16 family.</text>
</comment>
<dbReference type="SUPFAM" id="SSF54211">
    <property type="entry name" value="Ribosomal protein S5 domain 2-like"/>
    <property type="match status" value="1"/>
</dbReference>
<dbReference type="InterPro" id="IPR014721">
    <property type="entry name" value="Ribsml_uS5_D2-typ_fold_subgr"/>
</dbReference>
<dbReference type="Pfam" id="PF05362">
    <property type="entry name" value="Lon_C"/>
    <property type="match status" value="1"/>
</dbReference>
<dbReference type="GO" id="GO:0004252">
    <property type="term" value="F:serine-type endopeptidase activity"/>
    <property type="evidence" value="ECO:0007669"/>
    <property type="project" value="UniProtKB-UniRule"/>
</dbReference>
<accession>A0A7C5WR49</accession>
<reference evidence="3" key="1">
    <citation type="journal article" date="2020" name="mSystems">
        <title>Genome- and Community-Level Interaction Insights into Carbon Utilization and Element Cycling Functions of Hydrothermarchaeota in Hydrothermal Sediment.</title>
        <authorList>
            <person name="Zhou Z."/>
            <person name="Liu Y."/>
            <person name="Xu W."/>
            <person name="Pan J."/>
            <person name="Luo Z.H."/>
            <person name="Li M."/>
        </authorList>
    </citation>
    <scope>NUCLEOTIDE SEQUENCE [LARGE SCALE GENOMIC DNA]</scope>
    <source>
        <strain evidence="3">HyVt-523</strain>
    </source>
</reference>
<comment type="caution">
    <text evidence="3">The sequence shown here is derived from an EMBL/GenBank/DDBJ whole genome shotgun (WGS) entry which is preliminary data.</text>
</comment>
<evidence type="ECO:0000259" key="2">
    <source>
        <dbReference type="PROSITE" id="PS51786"/>
    </source>
</evidence>
<evidence type="ECO:0000256" key="1">
    <source>
        <dbReference type="PROSITE-ProRule" id="PRU01122"/>
    </source>
</evidence>
<dbReference type="InterPro" id="IPR008269">
    <property type="entry name" value="Lon_proteolytic"/>
</dbReference>
<gene>
    <name evidence="3" type="ORF">ENJ85_01740</name>
</gene>
<organism evidence="3">
    <name type="scientific">Oceanithermus profundus</name>
    <dbReference type="NCBI Taxonomy" id="187137"/>
    <lineage>
        <taxon>Bacteria</taxon>
        <taxon>Thermotogati</taxon>
        <taxon>Deinococcota</taxon>
        <taxon>Deinococci</taxon>
        <taxon>Thermales</taxon>
        <taxon>Thermaceae</taxon>
        <taxon>Oceanithermus</taxon>
    </lineage>
</organism>
<dbReference type="AlphaFoldDB" id="A0A7C5WR49"/>
<feature type="active site" evidence="1">
    <location>
        <position position="140"/>
    </location>
</feature>
<sequence length="219" mass="23780">RYTPEAEAREPQVGVATGMYYTPVGGDIMFVEVSIMPGKGQLILTGQLGDVMKESARAALSYAKKNAERFGIELEKFEKSDIHIHVPAGAIPKEGPSAGIAISSALVSALTEVPVRHDVAMTGEITLTGRVLPIGGVREKVLGARRAGIREVILPRRNEPDLRDVPRNLQRDMTFHFVENLDQALDLALVGGLAELEARAKRAKRARARRKKTQPAAQA</sequence>
<feature type="non-terminal residue" evidence="3">
    <location>
        <position position="1"/>
    </location>
</feature>
<proteinExistence type="inferred from homology"/>
<dbReference type="GO" id="GO:0005524">
    <property type="term" value="F:ATP binding"/>
    <property type="evidence" value="ECO:0007669"/>
    <property type="project" value="InterPro"/>
</dbReference>
<keyword evidence="1" id="KW-0378">Hydrolase</keyword>
<dbReference type="PANTHER" id="PTHR10046">
    <property type="entry name" value="ATP DEPENDENT LON PROTEASE FAMILY MEMBER"/>
    <property type="match status" value="1"/>
</dbReference>
<dbReference type="GO" id="GO:0030163">
    <property type="term" value="P:protein catabolic process"/>
    <property type="evidence" value="ECO:0007669"/>
    <property type="project" value="InterPro"/>
</dbReference>
<dbReference type="Gene3D" id="3.30.230.10">
    <property type="match status" value="1"/>
</dbReference>
<feature type="domain" description="Lon proteolytic" evidence="2">
    <location>
        <begin position="10"/>
        <end position="191"/>
    </location>
</feature>
<dbReference type="Proteomes" id="UP000886105">
    <property type="component" value="Unassembled WGS sequence"/>
</dbReference>
<dbReference type="PROSITE" id="PS51786">
    <property type="entry name" value="LON_PROTEOLYTIC"/>
    <property type="match status" value="1"/>
</dbReference>
<dbReference type="PRINTS" id="PR00830">
    <property type="entry name" value="ENDOLAPTASE"/>
</dbReference>
<comment type="catalytic activity">
    <reaction evidence="1">
        <text>Hydrolysis of proteins in presence of ATP.</text>
        <dbReference type="EC" id="3.4.21.53"/>
    </reaction>
</comment>
<keyword evidence="1" id="KW-0720">Serine protease</keyword>
<dbReference type="GO" id="GO:0006508">
    <property type="term" value="P:proteolysis"/>
    <property type="evidence" value="ECO:0007669"/>
    <property type="project" value="UniProtKB-KW"/>
</dbReference>
<dbReference type="EC" id="3.4.21.53" evidence="1"/>
<protein>
    <recommendedName>
        <fullName evidence="1">endopeptidase La</fullName>
        <ecNumber evidence="1">3.4.21.53</ecNumber>
    </recommendedName>
</protein>
<dbReference type="InterPro" id="IPR027065">
    <property type="entry name" value="Lon_Prtase"/>
</dbReference>
<dbReference type="EMBL" id="DRNZ01000115">
    <property type="protein sequence ID" value="HHO57874.1"/>
    <property type="molecule type" value="Genomic_DNA"/>
</dbReference>
<dbReference type="InterPro" id="IPR020568">
    <property type="entry name" value="Ribosomal_Su5_D2-typ_SF"/>
</dbReference>
<keyword evidence="1" id="KW-0645">Protease</keyword>
<evidence type="ECO:0000313" key="3">
    <source>
        <dbReference type="EMBL" id="HHO57874.1"/>
    </source>
</evidence>